<name>A0A0P6IZ51_AEDAE</name>
<dbReference type="AlphaFoldDB" id="A0A0P6IZ51"/>
<dbReference type="GO" id="GO:0003964">
    <property type="term" value="F:RNA-directed DNA polymerase activity"/>
    <property type="evidence" value="ECO:0007669"/>
    <property type="project" value="UniProtKB-KW"/>
</dbReference>
<keyword evidence="4" id="KW-0548">Nucleotidyltransferase</keyword>
<dbReference type="InterPro" id="IPR043128">
    <property type="entry name" value="Rev_trsase/Diguanyl_cyclase"/>
</dbReference>
<evidence type="ECO:0000256" key="2">
    <source>
        <dbReference type="SAM" id="MobiDB-lite"/>
    </source>
</evidence>
<keyword evidence="4" id="KW-0808">Transferase</keyword>
<sequence length="713" mass="83538">KVNIELLKDDKIRKKYQEQLISLPTYKDTKIHSTEECYIELITKIKRAANRTVRKSKIPSTPRRRKAFERLKAAIKVSKKHPDMQNYKYRLGNRRQEFNQAVKEHKEKEISNFFKNLNDFDVGQRIRKTHKYLKGFRKQKQKKRADISAKTWERILKESEGPGIDYCLNHDYTPLIQPPTDEEIKDIIKTSCCGKSAGPDRIFMEYLKHADDDTIKTLIEIIQKGFTENKLPSDWMKSTQIPIPKKANASDADHFRRISLCNVVYKIYAKWMAMQLTKYAGEPDLYQAAFTNSRSTDDHIFVVRRVMEEHWNAGKDLYILALDIKKAFDTVKVQNLREILLSLNVPSRLVDRVIACIKDEMTRVLWDNQLSSEIKRGKGIKQGCPISPILFNYIMQDVIRNVAEKIPEMKLMNLNCLKIPLLLAFADDIIIIAKSKEELEKLLKELVEQLSIVGLELNYDKCQLLLRFPNNKTPKPQDIKLNGRQYKVCDKIRYLGVCLTDTLDRKSTNRSRCVSAYKTSRVVIEFCKKFKPSWDIGKLIYKTVLSPAITYGNKAAVLTKKSRIGMANYEKLILRNIFNNCKKPLNLKFNARKLLDGKTVNRRVRVGRINYYGHILRRENNHPIKLAYKMRFETKKEGRPSLTWKDSLNNDLNRYNNIDTEEWKQLAKDRDKLKSKAEEIYKETNSEISDGQTSEEEDDRQKPKYKHWKRKLG</sequence>
<dbReference type="Pfam" id="PF00078">
    <property type="entry name" value="RVT_1"/>
    <property type="match status" value="1"/>
</dbReference>
<organism evidence="4">
    <name type="scientific">Aedes aegypti</name>
    <name type="common">Yellowfever mosquito</name>
    <name type="synonym">Culex aegypti</name>
    <dbReference type="NCBI Taxonomy" id="7159"/>
    <lineage>
        <taxon>Eukaryota</taxon>
        <taxon>Metazoa</taxon>
        <taxon>Ecdysozoa</taxon>
        <taxon>Arthropoda</taxon>
        <taxon>Hexapoda</taxon>
        <taxon>Insecta</taxon>
        <taxon>Pterygota</taxon>
        <taxon>Neoptera</taxon>
        <taxon>Endopterygota</taxon>
        <taxon>Diptera</taxon>
        <taxon>Nematocera</taxon>
        <taxon>Culicoidea</taxon>
        <taxon>Culicidae</taxon>
        <taxon>Culicinae</taxon>
        <taxon>Aedini</taxon>
        <taxon>Aedes</taxon>
        <taxon>Stegomyia</taxon>
    </lineage>
</organism>
<feature type="region of interest" description="Disordered" evidence="2">
    <location>
        <begin position="677"/>
        <end position="713"/>
    </location>
</feature>
<dbReference type="InterPro" id="IPR043502">
    <property type="entry name" value="DNA/RNA_pol_sf"/>
</dbReference>
<proteinExistence type="evidence at transcript level"/>
<evidence type="ECO:0000256" key="1">
    <source>
        <dbReference type="SAM" id="Coils"/>
    </source>
</evidence>
<feature type="compositionally biased region" description="Basic residues" evidence="2">
    <location>
        <begin position="703"/>
        <end position="713"/>
    </location>
</feature>
<feature type="non-terminal residue" evidence="4">
    <location>
        <position position="1"/>
    </location>
</feature>
<dbReference type="InterPro" id="IPR000477">
    <property type="entry name" value="RT_dom"/>
</dbReference>
<dbReference type="PANTHER" id="PTHR47027">
    <property type="entry name" value="REVERSE TRANSCRIPTASE DOMAIN-CONTAINING PROTEIN"/>
    <property type="match status" value="1"/>
</dbReference>
<accession>A0A0P6IZ51</accession>
<dbReference type="CDD" id="cd01650">
    <property type="entry name" value="RT_nLTR_like"/>
    <property type="match status" value="1"/>
</dbReference>
<dbReference type="Gene3D" id="3.30.70.270">
    <property type="match status" value="1"/>
</dbReference>
<dbReference type="VEuPathDB" id="VectorBase:AAEL022957"/>
<keyword evidence="4" id="KW-0695">RNA-directed DNA polymerase</keyword>
<reference evidence="4" key="1">
    <citation type="journal article" date="2016" name="PLoS ONE">
        <title>A Deep Insight into the Sialome of Male and Female Aedes aegypti Mosquitoes.</title>
        <authorList>
            <person name="Ribeiro J.M."/>
            <person name="Martin-Martin I."/>
            <person name="Arca B."/>
            <person name="Calvo E."/>
        </authorList>
    </citation>
    <scope>NUCLEOTIDE SEQUENCE</scope>
    <source>
        <strain evidence="4">Liverpool</strain>
        <tissue evidence="4">Salivary glands</tissue>
    </source>
</reference>
<dbReference type="PROSITE" id="PS50878">
    <property type="entry name" value="RT_POL"/>
    <property type="match status" value="1"/>
</dbReference>
<dbReference type="SUPFAM" id="SSF56672">
    <property type="entry name" value="DNA/RNA polymerases"/>
    <property type="match status" value="1"/>
</dbReference>
<feature type="domain" description="Reverse transcriptase" evidence="3">
    <location>
        <begin position="224"/>
        <end position="499"/>
    </location>
</feature>
<dbReference type="PANTHER" id="PTHR47027:SF20">
    <property type="entry name" value="REVERSE TRANSCRIPTASE-LIKE PROTEIN WITH RNA-DIRECTED DNA POLYMERASE DOMAIN"/>
    <property type="match status" value="1"/>
</dbReference>
<evidence type="ECO:0000259" key="3">
    <source>
        <dbReference type="PROSITE" id="PS50878"/>
    </source>
</evidence>
<dbReference type="EMBL" id="GDUN01000803">
    <property type="protein sequence ID" value="JAN95116.1"/>
    <property type="molecule type" value="mRNA"/>
</dbReference>
<evidence type="ECO:0000313" key="4">
    <source>
        <dbReference type="EMBL" id="JAN95116.1"/>
    </source>
</evidence>
<keyword evidence="1" id="KW-0175">Coiled coil</keyword>
<protein>
    <submittedName>
        <fullName evidence="4">Putative reverse transcriptase</fullName>
    </submittedName>
</protein>
<feature type="coiled-coil region" evidence="1">
    <location>
        <begin position="429"/>
        <end position="456"/>
    </location>
</feature>